<gene>
    <name evidence="2" type="ORF">IC235_19760</name>
</gene>
<dbReference type="RefSeq" id="WP_191006940.1">
    <property type="nucleotide sequence ID" value="NZ_JACXAD010000029.1"/>
</dbReference>
<name>A0A927BHH0_9BACT</name>
<comment type="caution">
    <text evidence="2">The sequence shown here is derived from an EMBL/GenBank/DDBJ whole genome shotgun (WGS) entry which is preliminary data.</text>
</comment>
<reference evidence="2" key="1">
    <citation type="submission" date="2020-09" db="EMBL/GenBank/DDBJ databases">
        <authorList>
            <person name="Kim M.K."/>
        </authorList>
    </citation>
    <scope>NUCLEOTIDE SEQUENCE</scope>
    <source>
        <strain evidence="2">BT664</strain>
    </source>
</reference>
<evidence type="ECO:0000256" key="1">
    <source>
        <dbReference type="SAM" id="MobiDB-lite"/>
    </source>
</evidence>
<proteinExistence type="predicted"/>
<sequence length="71" mass="8359">MPFRLDRTAFHAGTHEEAEAYHRDHQPDTPTERLRAAMYLNSVAYNYDINNPPRLDRTMFSCRSHTHRTNG</sequence>
<organism evidence="2 3">
    <name type="scientific">Hymenobacter montanus</name>
    <dbReference type="NCBI Taxonomy" id="2771359"/>
    <lineage>
        <taxon>Bacteria</taxon>
        <taxon>Pseudomonadati</taxon>
        <taxon>Bacteroidota</taxon>
        <taxon>Cytophagia</taxon>
        <taxon>Cytophagales</taxon>
        <taxon>Hymenobacteraceae</taxon>
        <taxon>Hymenobacter</taxon>
    </lineage>
</organism>
<dbReference type="Proteomes" id="UP000612233">
    <property type="component" value="Unassembled WGS sequence"/>
</dbReference>
<dbReference type="AlphaFoldDB" id="A0A927BHH0"/>
<keyword evidence="3" id="KW-1185">Reference proteome</keyword>
<feature type="region of interest" description="Disordered" evidence="1">
    <location>
        <begin position="1"/>
        <end position="28"/>
    </location>
</feature>
<dbReference type="EMBL" id="JACXAD010000029">
    <property type="protein sequence ID" value="MBD2770129.1"/>
    <property type="molecule type" value="Genomic_DNA"/>
</dbReference>
<protein>
    <submittedName>
        <fullName evidence="2">Uncharacterized protein</fullName>
    </submittedName>
</protein>
<evidence type="ECO:0000313" key="3">
    <source>
        <dbReference type="Proteomes" id="UP000612233"/>
    </source>
</evidence>
<accession>A0A927BHH0</accession>
<evidence type="ECO:0000313" key="2">
    <source>
        <dbReference type="EMBL" id="MBD2770129.1"/>
    </source>
</evidence>